<dbReference type="PANTHER" id="PTHR46825">
    <property type="entry name" value="D-ALANYL-D-ALANINE-CARBOXYPEPTIDASE/ENDOPEPTIDASE AMPH"/>
    <property type="match status" value="1"/>
</dbReference>
<keyword evidence="1" id="KW-0472">Membrane</keyword>
<dbReference type="STRING" id="263475.AMD00_04365"/>
<name>A0A0M0LL20_9BACL</name>
<gene>
    <name evidence="4" type="ORF">AMD00_04365</name>
</gene>
<feature type="chain" id="PRO_5005603439" evidence="2">
    <location>
        <begin position="23"/>
        <end position="468"/>
    </location>
</feature>
<accession>A0A0M0LL20</accession>
<dbReference type="RefSeq" id="WP_083446103.1">
    <property type="nucleotide sequence ID" value="NZ_LILB01000001.1"/>
</dbReference>
<protein>
    <submittedName>
        <fullName evidence="4">Penicillin-binding protein</fullName>
    </submittedName>
</protein>
<dbReference type="PATRIC" id="fig|263475.3.peg.1267"/>
<evidence type="ECO:0000256" key="1">
    <source>
        <dbReference type="SAM" id="Phobius"/>
    </source>
</evidence>
<organism evidence="4 5">
    <name type="scientific">Viridibacillus arvi</name>
    <dbReference type="NCBI Taxonomy" id="263475"/>
    <lineage>
        <taxon>Bacteria</taxon>
        <taxon>Bacillati</taxon>
        <taxon>Bacillota</taxon>
        <taxon>Bacilli</taxon>
        <taxon>Bacillales</taxon>
        <taxon>Caryophanaceae</taxon>
        <taxon>Viridibacillus</taxon>
    </lineage>
</organism>
<dbReference type="OrthoDB" id="846150at2"/>
<keyword evidence="1" id="KW-1133">Transmembrane helix</keyword>
<dbReference type="Gene3D" id="3.40.710.10">
    <property type="entry name" value="DD-peptidase/beta-lactamase superfamily"/>
    <property type="match status" value="1"/>
</dbReference>
<dbReference type="SUPFAM" id="SSF56601">
    <property type="entry name" value="beta-lactamase/transpeptidase-like"/>
    <property type="match status" value="1"/>
</dbReference>
<feature type="transmembrane region" description="Helical" evidence="1">
    <location>
        <begin position="402"/>
        <end position="426"/>
    </location>
</feature>
<feature type="signal peptide" evidence="2">
    <location>
        <begin position="1"/>
        <end position="22"/>
    </location>
</feature>
<reference evidence="5" key="1">
    <citation type="submission" date="2015-08" db="EMBL/GenBank/DDBJ databases">
        <title>Fjat-10028 dsm 16317.</title>
        <authorList>
            <person name="Liu B."/>
            <person name="Wang J."/>
            <person name="Zhu Y."/>
            <person name="Liu G."/>
            <person name="Chen Q."/>
            <person name="Chen Z."/>
            <person name="Lan J."/>
            <person name="Che J."/>
            <person name="Ge C."/>
            <person name="Shi H."/>
            <person name="Pan Z."/>
            <person name="Liu X."/>
        </authorList>
    </citation>
    <scope>NUCLEOTIDE SEQUENCE [LARGE SCALE GENOMIC DNA]</scope>
    <source>
        <strain evidence="5">DSM 16317</strain>
    </source>
</reference>
<keyword evidence="5" id="KW-1185">Reference proteome</keyword>
<feature type="transmembrane region" description="Helical" evidence="1">
    <location>
        <begin position="441"/>
        <end position="463"/>
    </location>
</feature>
<dbReference type="InterPro" id="IPR050491">
    <property type="entry name" value="AmpC-like"/>
</dbReference>
<feature type="domain" description="Beta-lactamase-related" evidence="3">
    <location>
        <begin position="33"/>
        <end position="343"/>
    </location>
</feature>
<dbReference type="EMBL" id="LILB01000001">
    <property type="protein sequence ID" value="KOO51696.1"/>
    <property type="molecule type" value="Genomic_DNA"/>
</dbReference>
<dbReference type="GeneID" id="301135336"/>
<dbReference type="Pfam" id="PF00144">
    <property type="entry name" value="Beta-lactamase"/>
    <property type="match status" value="1"/>
</dbReference>
<evidence type="ECO:0000313" key="4">
    <source>
        <dbReference type="EMBL" id="KOO51696.1"/>
    </source>
</evidence>
<dbReference type="InterPro" id="IPR012338">
    <property type="entry name" value="Beta-lactam/transpept-like"/>
</dbReference>
<dbReference type="AlphaFoldDB" id="A0A0M0LL20"/>
<evidence type="ECO:0000256" key="2">
    <source>
        <dbReference type="SAM" id="SignalP"/>
    </source>
</evidence>
<evidence type="ECO:0000313" key="5">
    <source>
        <dbReference type="Proteomes" id="UP000036867"/>
    </source>
</evidence>
<sequence>MKKAIIFLGSLLLLLSPFSASAKTEDTKQKITNFMKESLDMYNIPGTSLAILENGETIYHNQWGVLSDGSNVTADTPFLIGSLSKPITSLCIMMLVEDDKIKLDEPIQSYIPSFTYQTDSSKRITVLHLLEQTSGISEIEGLKVTDKDRPKEGAITQAIKELSGVALSHEPGEVYEYNSANYLLLGAIVENVSNQTFSDFLNTNIFTPLGMENSAADYESAVEKGYIPGFESWFGKPVVSDGFYDHAGAPYGYIASSSNDLAKFLKFMLEGGDLLSEQNLELLKTPPVEGKTYGYGWHFSKTEHYPFHGGATSDFRAQMFFIPEENIAAVLLTNKYNFIEDAQVSHIMNGIRSILSGKGPDELPVQSYSIQWSLLGITLLLAILTIIYFISLRRKKVLNKKIAFTVGIISLLLAVGLIPLFVYVIGTPWKSISFFAPDIALLIYCLVAIFALNGIMTLIITILKKKIT</sequence>
<comment type="caution">
    <text evidence="4">The sequence shown here is derived from an EMBL/GenBank/DDBJ whole genome shotgun (WGS) entry which is preliminary data.</text>
</comment>
<dbReference type="PANTHER" id="PTHR46825:SF9">
    <property type="entry name" value="BETA-LACTAMASE-RELATED DOMAIN-CONTAINING PROTEIN"/>
    <property type="match status" value="1"/>
</dbReference>
<evidence type="ECO:0000259" key="3">
    <source>
        <dbReference type="Pfam" id="PF00144"/>
    </source>
</evidence>
<keyword evidence="1" id="KW-0812">Transmembrane</keyword>
<dbReference type="InterPro" id="IPR001466">
    <property type="entry name" value="Beta-lactam-related"/>
</dbReference>
<feature type="transmembrane region" description="Helical" evidence="1">
    <location>
        <begin position="370"/>
        <end position="390"/>
    </location>
</feature>
<keyword evidence="2" id="KW-0732">Signal</keyword>
<dbReference type="Proteomes" id="UP000036867">
    <property type="component" value="Unassembled WGS sequence"/>
</dbReference>
<proteinExistence type="predicted"/>